<accession>A0A8S3Z3A5</accession>
<dbReference type="Proteomes" id="UP000678393">
    <property type="component" value="Unassembled WGS sequence"/>
</dbReference>
<dbReference type="AlphaFoldDB" id="A0A8S3Z3A5"/>
<evidence type="ECO:0000313" key="1">
    <source>
        <dbReference type="EMBL" id="CAG5122080.1"/>
    </source>
</evidence>
<gene>
    <name evidence="1" type="ORF">CUNI_LOCUS7638</name>
</gene>
<sequence>MSFHLAYGNHVICSQENFSLVTVSEQILLLNYNLCLSGYQSLICENGNPSSSTVRSFPGCHCDSYSDNSQSYGKWVNLKPIRLQ</sequence>
<proteinExistence type="predicted"/>
<dbReference type="EMBL" id="CAJHNH020001224">
    <property type="protein sequence ID" value="CAG5122080.1"/>
    <property type="molecule type" value="Genomic_DNA"/>
</dbReference>
<comment type="caution">
    <text evidence="1">The sequence shown here is derived from an EMBL/GenBank/DDBJ whole genome shotgun (WGS) entry which is preliminary data.</text>
</comment>
<evidence type="ECO:0000313" key="2">
    <source>
        <dbReference type="Proteomes" id="UP000678393"/>
    </source>
</evidence>
<organism evidence="1 2">
    <name type="scientific">Candidula unifasciata</name>
    <dbReference type="NCBI Taxonomy" id="100452"/>
    <lineage>
        <taxon>Eukaryota</taxon>
        <taxon>Metazoa</taxon>
        <taxon>Spiralia</taxon>
        <taxon>Lophotrochozoa</taxon>
        <taxon>Mollusca</taxon>
        <taxon>Gastropoda</taxon>
        <taxon>Heterobranchia</taxon>
        <taxon>Euthyneura</taxon>
        <taxon>Panpulmonata</taxon>
        <taxon>Eupulmonata</taxon>
        <taxon>Stylommatophora</taxon>
        <taxon>Helicina</taxon>
        <taxon>Helicoidea</taxon>
        <taxon>Geomitridae</taxon>
        <taxon>Candidula</taxon>
    </lineage>
</organism>
<name>A0A8S3Z3A5_9EUPU</name>
<reference evidence="1" key="1">
    <citation type="submission" date="2021-04" db="EMBL/GenBank/DDBJ databases">
        <authorList>
            <consortium name="Molecular Ecology Group"/>
        </authorList>
    </citation>
    <scope>NUCLEOTIDE SEQUENCE</scope>
</reference>
<protein>
    <submittedName>
        <fullName evidence="1">Uncharacterized protein</fullName>
    </submittedName>
</protein>
<keyword evidence="2" id="KW-1185">Reference proteome</keyword>
<feature type="non-terminal residue" evidence="1">
    <location>
        <position position="84"/>
    </location>
</feature>